<dbReference type="InterPro" id="IPR009057">
    <property type="entry name" value="Homeodomain-like_sf"/>
</dbReference>
<dbReference type="InterPro" id="IPR025959">
    <property type="entry name" value="Winged_HTH_dom"/>
</dbReference>
<dbReference type="Pfam" id="PF13551">
    <property type="entry name" value="HTH_29"/>
    <property type="match status" value="1"/>
</dbReference>
<reference evidence="2" key="1">
    <citation type="submission" date="2016-10" db="EMBL/GenBank/DDBJ databases">
        <authorList>
            <person name="Varghese N."/>
            <person name="Submissions S."/>
        </authorList>
    </citation>
    <scope>NUCLEOTIDE SEQUENCE [LARGE SCALE GENOMIC DNA]</scope>
    <source>
        <strain evidence="2">YR281</strain>
    </source>
</reference>
<protein>
    <submittedName>
        <fullName evidence="2">Transposase</fullName>
    </submittedName>
</protein>
<name>A0A7Z7BDN6_9BURK</name>
<keyword evidence="3" id="KW-1185">Reference proteome</keyword>
<dbReference type="EMBL" id="FNDI01000027">
    <property type="protein sequence ID" value="SDI91463.1"/>
    <property type="molecule type" value="Genomic_DNA"/>
</dbReference>
<feature type="domain" description="Winged helix-turn helix" evidence="1">
    <location>
        <begin position="79"/>
        <end position="113"/>
    </location>
</feature>
<organism evidence="2 3">
    <name type="scientific">Paraburkholderia steynii</name>
    <dbReference type="NCBI Taxonomy" id="1245441"/>
    <lineage>
        <taxon>Bacteria</taxon>
        <taxon>Pseudomonadati</taxon>
        <taxon>Pseudomonadota</taxon>
        <taxon>Betaproteobacteria</taxon>
        <taxon>Burkholderiales</taxon>
        <taxon>Burkholderiaceae</taxon>
        <taxon>Paraburkholderia</taxon>
    </lineage>
</organism>
<dbReference type="Proteomes" id="UP000198900">
    <property type="component" value="Unassembled WGS sequence"/>
</dbReference>
<evidence type="ECO:0000259" key="1">
    <source>
        <dbReference type="Pfam" id="PF13592"/>
    </source>
</evidence>
<dbReference type="SUPFAM" id="SSF46689">
    <property type="entry name" value="Homeodomain-like"/>
    <property type="match status" value="1"/>
</dbReference>
<evidence type="ECO:0000313" key="3">
    <source>
        <dbReference type="Proteomes" id="UP000198900"/>
    </source>
</evidence>
<dbReference type="AlphaFoldDB" id="A0A7Z7BDN6"/>
<proteinExistence type="predicted"/>
<comment type="caution">
    <text evidence="2">The sequence shown here is derived from an EMBL/GenBank/DDBJ whole genome shotgun (WGS) entry which is preliminary data.</text>
</comment>
<accession>A0A7Z7BDN6</accession>
<dbReference type="Pfam" id="PF13592">
    <property type="entry name" value="HTH_33"/>
    <property type="match status" value="1"/>
</dbReference>
<evidence type="ECO:0000313" key="2">
    <source>
        <dbReference type="EMBL" id="SDI91463.1"/>
    </source>
</evidence>
<sequence>MAAGVLLMDGVPPEEVARRLGISMETLRKYQKLIAQGGLDALSKVGAAGRPTVLDDAAYSWIAAALKHSARLQGYDSEEWTHTRLREAIRRRFGVAYSPRHIWKIAESLGLTWRLSGHAQRESGR</sequence>
<gene>
    <name evidence="2" type="ORF">SAMN04487926_12711</name>
</gene>